<dbReference type="AlphaFoldDB" id="A0A7X4W902"/>
<dbReference type="Proteomes" id="UP000465712">
    <property type="component" value="Unassembled WGS sequence"/>
</dbReference>
<feature type="signal peptide" evidence="1">
    <location>
        <begin position="1"/>
        <end position="18"/>
    </location>
</feature>
<evidence type="ECO:0000313" key="3">
    <source>
        <dbReference type="Proteomes" id="UP000465712"/>
    </source>
</evidence>
<gene>
    <name evidence="2" type="ORF">CAG72_04230</name>
</gene>
<keyword evidence="1" id="KW-0732">Signal</keyword>
<sequence length="111" mass="12462">MKYFLFILTLLFSSASYAKWQYYVQPVELLYEGDNSGSRAYIVFKDKLPLVDCGDQDGGYIRIYGDTQKGQYFISTLLTAITANKKVFPALAGCDDWGRPVLTGLRIKAGI</sequence>
<dbReference type="RefSeq" id="WP_161443140.1">
    <property type="nucleotide sequence ID" value="NZ_WXWW01000072.1"/>
</dbReference>
<proteinExistence type="predicted"/>
<name>A0A7X4W902_9GAMM</name>
<reference evidence="2 3" key="1">
    <citation type="submission" date="2017-05" db="EMBL/GenBank/DDBJ databases">
        <title>High clonality and local adaptation shapes Vibrionaceae linages within an endangered oasis.</title>
        <authorList>
            <person name="Vazquez-Rosas-Landa M."/>
        </authorList>
    </citation>
    <scope>NUCLEOTIDE SEQUENCE [LARGE SCALE GENOMIC DNA]</scope>
    <source>
        <strain evidence="2 3">P46_P4S1P180</strain>
    </source>
</reference>
<organism evidence="2 3">
    <name type="scientific">Photobacterium halotolerans</name>
    <dbReference type="NCBI Taxonomy" id="265726"/>
    <lineage>
        <taxon>Bacteria</taxon>
        <taxon>Pseudomonadati</taxon>
        <taxon>Pseudomonadota</taxon>
        <taxon>Gammaproteobacteria</taxon>
        <taxon>Vibrionales</taxon>
        <taxon>Vibrionaceae</taxon>
        <taxon>Photobacterium</taxon>
    </lineage>
</organism>
<dbReference type="EMBL" id="WXWW01000072">
    <property type="protein sequence ID" value="NAW64419.1"/>
    <property type="molecule type" value="Genomic_DNA"/>
</dbReference>
<evidence type="ECO:0000256" key="1">
    <source>
        <dbReference type="SAM" id="SignalP"/>
    </source>
</evidence>
<feature type="chain" id="PRO_5030541514" evidence="1">
    <location>
        <begin position="19"/>
        <end position="111"/>
    </location>
</feature>
<comment type="caution">
    <text evidence="2">The sequence shown here is derived from an EMBL/GenBank/DDBJ whole genome shotgun (WGS) entry which is preliminary data.</text>
</comment>
<accession>A0A7X4W902</accession>
<protein>
    <submittedName>
        <fullName evidence="2">Uncharacterized protein</fullName>
    </submittedName>
</protein>
<evidence type="ECO:0000313" key="2">
    <source>
        <dbReference type="EMBL" id="NAW64419.1"/>
    </source>
</evidence>